<dbReference type="EMBL" id="KI965396">
    <property type="protein sequence ID" value="EUD73532.1"/>
    <property type="molecule type" value="Genomic_DNA"/>
</dbReference>
<sequence>MNNINKEKRLVLLITRINMLVNLLQTRLAYPLIYPFNTTALNNDKSLKLYFEKLKKDGNFNEEAFMKSLGFITPAIISLTKLVNILKAGYSLCNYSGMASKLTYIDRKNNKNVLNQYEKKLHLLKPQVWRLLKPNDEMNTKHLKWRNIIKWYTFVCKKLHNTKNLKKKKQTNKLYSMQGCVENTHAQTLNANYVENHNDIRKGSN</sequence>
<evidence type="ECO:0000313" key="4">
    <source>
        <dbReference type="Proteomes" id="UP000515268"/>
    </source>
</evidence>
<protein>
    <submittedName>
        <fullName evidence="2">Uncharacterized protein</fullName>
    </submittedName>
</protein>
<organism evidence="2 3">
    <name type="scientific">Plasmodium vinckei petteri</name>
    <dbReference type="NCBI Taxonomy" id="138298"/>
    <lineage>
        <taxon>Eukaryota</taxon>
        <taxon>Sar</taxon>
        <taxon>Alveolata</taxon>
        <taxon>Apicomplexa</taxon>
        <taxon>Aconoidasida</taxon>
        <taxon>Haemosporida</taxon>
        <taxon>Plasmodiidae</taxon>
        <taxon>Plasmodium</taxon>
        <taxon>Plasmodium (Vinckeia)</taxon>
    </lineage>
</organism>
<reference evidence="1 4" key="2">
    <citation type="submission" date="2020-08" db="EMBL/GenBank/DDBJ databases">
        <authorList>
            <person name="Ramaprasad A."/>
        </authorList>
    </citation>
    <scope>NUCLEOTIDE SEQUENCE [LARGE SCALE GENOMIC DNA]</scope>
</reference>
<proteinExistence type="predicted"/>
<accession>W7AJA7</accession>
<evidence type="ECO:0000313" key="1">
    <source>
        <dbReference type="EMBL" id="CAD2109035.1"/>
    </source>
</evidence>
<name>W7AJA7_PLAVN</name>
<dbReference type="EMBL" id="LR865416">
    <property type="protein sequence ID" value="CAD2109035.1"/>
    <property type="molecule type" value="Genomic_DNA"/>
</dbReference>
<dbReference type="OrthoDB" id="365041at2759"/>
<dbReference type="AlphaFoldDB" id="W7AJA7"/>
<evidence type="ECO:0000313" key="3">
    <source>
        <dbReference type="Proteomes" id="UP000030659"/>
    </source>
</evidence>
<reference evidence="2 3" key="1">
    <citation type="submission" date="2013-02" db="EMBL/GenBank/DDBJ databases">
        <title>The Genome Sequence of Plasmodium vinckei petteri CR.</title>
        <authorList>
            <consortium name="The Broad Institute Genome Sequencing Platform"/>
            <consortium name="The Broad Institute Genome Sequencing Center for Infectious Disease"/>
            <person name="Neafsey D."/>
            <person name="Cheeseman I."/>
            <person name="Volkman S."/>
            <person name="Adams J."/>
            <person name="Walker B."/>
            <person name="Young S.K."/>
            <person name="Zeng Q."/>
            <person name="Gargeya S."/>
            <person name="Fitzgerald M."/>
            <person name="Haas B."/>
            <person name="Abouelleil A."/>
            <person name="Alvarado L."/>
            <person name="Arachchi H.M."/>
            <person name="Berlin A.M."/>
            <person name="Chapman S.B."/>
            <person name="Dewar J."/>
            <person name="Goldberg J."/>
            <person name="Griggs A."/>
            <person name="Gujja S."/>
            <person name="Hansen M."/>
            <person name="Howarth C."/>
            <person name="Imamovic A."/>
            <person name="Larimer J."/>
            <person name="McCowan C."/>
            <person name="Murphy C."/>
            <person name="Neiman D."/>
            <person name="Pearson M."/>
            <person name="Priest M."/>
            <person name="Roberts A."/>
            <person name="Saif S."/>
            <person name="Shea T."/>
            <person name="Sisk P."/>
            <person name="Sykes S."/>
            <person name="Wortman J."/>
            <person name="Nusbaum C."/>
            <person name="Birren B."/>
        </authorList>
    </citation>
    <scope>NUCLEOTIDE SEQUENCE [LARGE SCALE GENOMIC DNA]</scope>
    <source>
        <strain evidence="2 3">CR</strain>
    </source>
</reference>
<keyword evidence="4" id="KW-1185">Reference proteome</keyword>
<dbReference type="eggNOG" id="ENOG502SYD3">
    <property type="taxonomic scope" value="Eukaryota"/>
</dbReference>
<dbReference type="Proteomes" id="UP000030659">
    <property type="component" value="Unassembled WGS sequence"/>
</dbReference>
<dbReference type="VEuPathDB" id="PlasmoDB:PVPCR_1104220"/>
<gene>
    <name evidence="1" type="ORF">PVPCR_1104220</name>
    <name evidence="2" type="ORF">YYG_01573</name>
</gene>
<evidence type="ECO:0000313" key="2">
    <source>
        <dbReference type="EMBL" id="EUD73532.1"/>
    </source>
</evidence>
<dbReference type="Proteomes" id="UP000515268">
    <property type="component" value="Chromosome PVPCR_11"/>
</dbReference>